<dbReference type="PROSITE" id="PS01162">
    <property type="entry name" value="QOR_ZETA_CRYSTAL"/>
    <property type="match status" value="1"/>
</dbReference>
<dbReference type="Gene3D" id="3.40.50.720">
    <property type="entry name" value="NAD(P)-binding Rossmann-like Domain"/>
    <property type="match status" value="1"/>
</dbReference>
<organism evidence="3 4">
    <name type="scientific">Sphaerisporangium corydalis</name>
    <dbReference type="NCBI Taxonomy" id="1441875"/>
    <lineage>
        <taxon>Bacteria</taxon>
        <taxon>Bacillati</taxon>
        <taxon>Actinomycetota</taxon>
        <taxon>Actinomycetes</taxon>
        <taxon>Streptosporangiales</taxon>
        <taxon>Streptosporangiaceae</taxon>
        <taxon>Sphaerisporangium</taxon>
    </lineage>
</organism>
<protein>
    <submittedName>
        <fullName evidence="3">Zinc-binding dehydrogenase</fullName>
    </submittedName>
</protein>
<dbReference type="Proteomes" id="UP001595891">
    <property type="component" value="Unassembled WGS sequence"/>
</dbReference>
<dbReference type="EMBL" id="JBHSFN010000012">
    <property type="protein sequence ID" value="MFC4588421.1"/>
    <property type="molecule type" value="Genomic_DNA"/>
</dbReference>
<keyword evidence="4" id="KW-1185">Reference proteome</keyword>
<keyword evidence="1" id="KW-0521">NADP</keyword>
<accession>A0ABV9EIU1</accession>
<comment type="caution">
    <text evidence="3">The sequence shown here is derived from an EMBL/GenBank/DDBJ whole genome shotgun (WGS) entry which is preliminary data.</text>
</comment>
<dbReference type="InterPro" id="IPR002364">
    <property type="entry name" value="Quin_OxRdtase/zeta-crystal_CS"/>
</dbReference>
<proteinExistence type="predicted"/>
<keyword evidence="2" id="KW-0560">Oxidoreductase</keyword>
<dbReference type="RefSeq" id="WP_262843306.1">
    <property type="nucleotide sequence ID" value="NZ_JANZYP010000017.1"/>
</dbReference>
<dbReference type="PANTHER" id="PTHR48106">
    <property type="entry name" value="QUINONE OXIDOREDUCTASE PIG3-RELATED"/>
    <property type="match status" value="1"/>
</dbReference>
<evidence type="ECO:0000256" key="1">
    <source>
        <dbReference type="ARBA" id="ARBA00022857"/>
    </source>
</evidence>
<name>A0ABV9EIU1_9ACTN</name>
<evidence type="ECO:0000256" key="2">
    <source>
        <dbReference type="ARBA" id="ARBA00023002"/>
    </source>
</evidence>
<sequence length="119" mass="12023">MPAGVDPADAEAVLVNGVTAWQMLHRSARVRSGQTILVHGAGGGVGGTLIQLARHAGIRVIEGASPRHHDALRAAGLFALVADGTLKPAIAARFPLGEAAAALALAESRTVSGKVILLP</sequence>
<dbReference type="Pfam" id="PF13602">
    <property type="entry name" value="ADH_zinc_N_2"/>
    <property type="match status" value="1"/>
</dbReference>
<dbReference type="SUPFAM" id="SSF51735">
    <property type="entry name" value="NAD(P)-binding Rossmann-fold domains"/>
    <property type="match status" value="1"/>
</dbReference>
<gene>
    <name evidence="3" type="ORF">ACFO8L_20200</name>
</gene>
<dbReference type="InterPro" id="IPR036291">
    <property type="entry name" value="NAD(P)-bd_dom_sf"/>
</dbReference>
<dbReference type="Gene3D" id="3.90.180.10">
    <property type="entry name" value="Medium-chain alcohol dehydrogenases, catalytic domain"/>
    <property type="match status" value="2"/>
</dbReference>
<reference evidence="4" key="1">
    <citation type="journal article" date="2019" name="Int. J. Syst. Evol. Microbiol.">
        <title>The Global Catalogue of Microorganisms (GCM) 10K type strain sequencing project: providing services to taxonomists for standard genome sequencing and annotation.</title>
        <authorList>
            <consortium name="The Broad Institute Genomics Platform"/>
            <consortium name="The Broad Institute Genome Sequencing Center for Infectious Disease"/>
            <person name="Wu L."/>
            <person name="Ma J."/>
        </authorList>
    </citation>
    <scope>NUCLEOTIDE SEQUENCE [LARGE SCALE GENOMIC DNA]</scope>
    <source>
        <strain evidence="4">CCUG 49560</strain>
    </source>
</reference>
<evidence type="ECO:0000313" key="3">
    <source>
        <dbReference type="EMBL" id="MFC4588421.1"/>
    </source>
</evidence>
<evidence type="ECO:0000313" key="4">
    <source>
        <dbReference type="Proteomes" id="UP001595891"/>
    </source>
</evidence>